<dbReference type="EMBL" id="QVTD01000003">
    <property type="protein sequence ID" value="RFU64736.1"/>
    <property type="molecule type" value="Genomic_DNA"/>
</dbReference>
<dbReference type="InterPro" id="IPR051158">
    <property type="entry name" value="Metallophosphoesterase_sf"/>
</dbReference>
<comment type="caution">
    <text evidence="3">The sequence shown here is derived from an EMBL/GenBank/DDBJ whole genome shotgun (WGS) entry which is preliminary data.</text>
</comment>
<dbReference type="OrthoDB" id="9780884at2"/>
<proteinExistence type="predicted"/>
<dbReference type="SUPFAM" id="SSF56300">
    <property type="entry name" value="Metallo-dependent phosphatases"/>
    <property type="match status" value="1"/>
</dbReference>
<evidence type="ECO:0000259" key="2">
    <source>
        <dbReference type="Pfam" id="PF00149"/>
    </source>
</evidence>
<protein>
    <submittedName>
        <fullName evidence="3">Metallophosphoesterase</fullName>
    </submittedName>
</protein>
<dbReference type="Gene3D" id="3.60.21.10">
    <property type="match status" value="1"/>
</dbReference>
<dbReference type="InterPro" id="IPR004843">
    <property type="entry name" value="Calcineurin-like_PHP"/>
</dbReference>
<dbReference type="GO" id="GO:0016787">
    <property type="term" value="F:hydrolase activity"/>
    <property type="evidence" value="ECO:0007669"/>
    <property type="project" value="InterPro"/>
</dbReference>
<evidence type="ECO:0000313" key="4">
    <source>
        <dbReference type="Proteomes" id="UP000262939"/>
    </source>
</evidence>
<reference evidence="3 4" key="1">
    <citation type="submission" date="2018-08" db="EMBL/GenBank/DDBJ databases">
        <title>Bacillus chawlae sp. nov., Bacillus glennii sp. nov., and Bacillus saganii sp. nov. Isolated from the Vehicle Assembly Building at Kennedy Space Center where the Viking Spacecraft were Assembled.</title>
        <authorList>
            <person name="Seuylemezian A."/>
            <person name="Vaishampayan P."/>
        </authorList>
    </citation>
    <scope>NUCLEOTIDE SEQUENCE [LARGE SCALE GENOMIC DNA]</scope>
    <source>
        <strain evidence="3 4">V44-8</strain>
    </source>
</reference>
<dbReference type="PANTHER" id="PTHR31302:SF0">
    <property type="entry name" value="TRANSMEMBRANE PROTEIN WITH METALLOPHOSPHOESTERASE DOMAIN"/>
    <property type="match status" value="1"/>
</dbReference>
<evidence type="ECO:0000256" key="1">
    <source>
        <dbReference type="SAM" id="Phobius"/>
    </source>
</evidence>
<name>A0A372LGK5_9BACI</name>
<keyword evidence="1" id="KW-1133">Transmembrane helix</keyword>
<dbReference type="Pfam" id="PF00149">
    <property type="entry name" value="Metallophos"/>
    <property type="match status" value="1"/>
</dbReference>
<gene>
    <name evidence="3" type="ORF">D0466_02090</name>
</gene>
<sequence>MRVLLKRGIAVSLLMILILTIYTIWDNNRVTVAEQEIFIENLPEGLEGYTILQVTDLHEKVFGKNQEKLINIINSIHYDTIVLTGDMMESPQSTNYQPYYSLIEGIQNKQNALFVPGNADPAVYKLRNHHYEKNNYIIGMEKRGVKLLESIHTVKKNDSIIHFVNFELSIKKNSRRKENKYSSPYAYENSENVNVEKQKQLMQEIKVVNHTKGIIIALNHYPVPDQRIDYLKKDKQTVFRDYDLLIGGHYHGGQIRLPFFGALYVPEPLFQRKGLFPPQDRVKGLWEHRGIEQYVSTGLGSSNAITFLNFRFFNPPEINVLTLKRKNKNWK</sequence>
<dbReference type="RefSeq" id="WP_117320911.1">
    <property type="nucleotide sequence ID" value="NZ_QVTD01000003.1"/>
</dbReference>
<dbReference type="Proteomes" id="UP000262939">
    <property type="component" value="Unassembled WGS sequence"/>
</dbReference>
<keyword evidence="4" id="KW-1185">Reference proteome</keyword>
<accession>A0A372LGK5</accession>
<dbReference type="AlphaFoldDB" id="A0A372LGK5"/>
<dbReference type="PANTHER" id="PTHR31302">
    <property type="entry name" value="TRANSMEMBRANE PROTEIN WITH METALLOPHOSPHOESTERASE DOMAIN-RELATED"/>
    <property type="match status" value="1"/>
</dbReference>
<keyword evidence="1" id="KW-0472">Membrane</keyword>
<evidence type="ECO:0000313" key="3">
    <source>
        <dbReference type="EMBL" id="RFU64736.1"/>
    </source>
</evidence>
<feature type="transmembrane region" description="Helical" evidence="1">
    <location>
        <begin position="7"/>
        <end position="25"/>
    </location>
</feature>
<organism evidence="3 4">
    <name type="scientific">Peribacillus glennii</name>
    <dbReference type="NCBI Taxonomy" id="2303991"/>
    <lineage>
        <taxon>Bacteria</taxon>
        <taxon>Bacillati</taxon>
        <taxon>Bacillota</taxon>
        <taxon>Bacilli</taxon>
        <taxon>Bacillales</taxon>
        <taxon>Bacillaceae</taxon>
        <taxon>Peribacillus</taxon>
    </lineage>
</organism>
<keyword evidence="1" id="KW-0812">Transmembrane</keyword>
<feature type="domain" description="Calcineurin-like phosphoesterase" evidence="2">
    <location>
        <begin position="50"/>
        <end position="252"/>
    </location>
</feature>
<dbReference type="InterPro" id="IPR029052">
    <property type="entry name" value="Metallo-depent_PP-like"/>
</dbReference>